<dbReference type="GO" id="GO:0016042">
    <property type="term" value="P:lipid catabolic process"/>
    <property type="evidence" value="ECO:0007669"/>
    <property type="project" value="UniProtKB-KW"/>
</dbReference>
<dbReference type="STRING" id="648996.Theam_0652"/>
<evidence type="ECO:0000256" key="2">
    <source>
        <dbReference type="ARBA" id="ARBA00008664"/>
    </source>
</evidence>
<dbReference type="EMBL" id="CP002444">
    <property type="protein sequence ID" value="ADU96622.1"/>
    <property type="molecule type" value="Genomic_DNA"/>
</dbReference>
<dbReference type="KEGG" id="tam:Theam_0652"/>
<dbReference type="PANTHER" id="PTHR43856">
    <property type="entry name" value="CARDIOLIPIN HYDROLASE"/>
    <property type="match status" value="1"/>
</dbReference>
<evidence type="ECO:0000256" key="6">
    <source>
        <dbReference type="ARBA" id="ARBA00023098"/>
    </source>
</evidence>
<dbReference type="SMART" id="SM00155">
    <property type="entry name" value="PLDc"/>
    <property type="match status" value="1"/>
</dbReference>
<evidence type="ECO:0000256" key="3">
    <source>
        <dbReference type="ARBA" id="ARBA00012027"/>
    </source>
</evidence>
<dbReference type="eggNOG" id="COG1502">
    <property type="taxonomic scope" value="Bacteria"/>
</dbReference>
<dbReference type="HOGENOM" id="CLU_080814_3_1_0"/>
<dbReference type="GO" id="GO:0006793">
    <property type="term" value="P:phosphorus metabolic process"/>
    <property type="evidence" value="ECO:0007669"/>
    <property type="project" value="UniProtKB-ARBA"/>
</dbReference>
<dbReference type="Proteomes" id="UP000006362">
    <property type="component" value="Chromosome"/>
</dbReference>
<dbReference type="PROSITE" id="PS51257">
    <property type="entry name" value="PROKAR_LIPOPROTEIN"/>
    <property type="match status" value="1"/>
</dbReference>
<dbReference type="OrthoDB" id="281759at2"/>
<dbReference type="GO" id="GO:0016891">
    <property type="term" value="F:RNA endonuclease activity producing 5'-phosphomonoesters, hydrolytic mechanism"/>
    <property type="evidence" value="ECO:0007669"/>
    <property type="project" value="TreeGrafter"/>
</dbReference>
<name>E8T638_THEA1</name>
<feature type="domain" description="PLD phosphodiesterase" evidence="7">
    <location>
        <begin position="124"/>
        <end position="151"/>
    </location>
</feature>
<evidence type="ECO:0000256" key="1">
    <source>
        <dbReference type="ARBA" id="ARBA00000798"/>
    </source>
</evidence>
<dbReference type="GO" id="GO:0004630">
    <property type="term" value="F:phospholipase D activity"/>
    <property type="evidence" value="ECO:0007669"/>
    <property type="project" value="UniProtKB-EC"/>
</dbReference>
<keyword evidence="4" id="KW-0378">Hydrolase</keyword>
<evidence type="ECO:0000313" key="8">
    <source>
        <dbReference type="EMBL" id="ADU96622.1"/>
    </source>
</evidence>
<dbReference type="AlphaFoldDB" id="E8T638"/>
<sequence length="187" mass="20846">MKRFYGLLTVLLSASLLIVGCGKKEAPTTSYRETANRVVTHAYFSPRGGCTKAIVEQIKRSHKTIDIAIYSFTSKKIAKALIDAHRRGVRVRVIIDYGNGKSRYCVGPLLEKEGIEVRYKKGSGGGLMHNKYAVYDGKVVSTGSFNWTANAEKRNDENLVVIENDPSLVKAYEANFRKLWRLAGLTN</sequence>
<dbReference type="SUPFAM" id="SSF56024">
    <property type="entry name" value="Phospholipase D/nuclease"/>
    <property type="match status" value="1"/>
</dbReference>
<dbReference type="Pfam" id="PF13091">
    <property type="entry name" value="PLDc_2"/>
    <property type="match status" value="1"/>
</dbReference>
<keyword evidence="5" id="KW-0442">Lipid degradation</keyword>
<organism evidence="8 9">
    <name type="scientific">Thermovibrio ammonificans (strain DSM 15698 / JCM 12110 / HB-1)</name>
    <dbReference type="NCBI Taxonomy" id="648996"/>
    <lineage>
        <taxon>Bacteria</taxon>
        <taxon>Pseudomonadati</taxon>
        <taxon>Aquificota</taxon>
        <taxon>Aquificia</taxon>
        <taxon>Desulfurobacteriales</taxon>
        <taxon>Desulfurobacteriaceae</taxon>
        <taxon>Thermovibrio</taxon>
    </lineage>
</organism>
<dbReference type="PANTHER" id="PTHR43856:SF1">
    <property type="entry name" value="MITOCHONDRIAL CARDIOLIPIN HYDROLASE"/>
    <property type="match status" value="1"/>
</dbReference>
<evidence type="ECO:0000256" key="4">
    <source>
        <dbReference type="ARBA" id="ARBA00022801"/>
    </source>
</evidence>
<evidence type="ECO:0000259" key="7">
    <source>
        <dbReference type="PROSITE" id="PS50035"/>
    </source>
</evidence>
<keyword evidence="6" id="KW-0443">Lipid metabolism</keyword>
<dbReference type="InterPro" id="IPR001736">
    <property type="entry name" value="PLipase_D/transphosphatidylase"/>
</dbReference>
<dbReference type="Gene3D" id="3.30.870.10">
    <property type="entry name" value="Endonuclease Chain A"/>
    <property type="match status" value="1"/>
</dbReference>
<evidence type="ECO:0000313" key="9">
    <source>
        <dbReference type="Proteomes" id="UP000006362"/>
    </source>
</evidence>
<gene>
    <name evidence="8" type="ordered locus">Theam_0652</name>
</gene>
<comment type="catalytic activity">
    <reaction evidence="1">
        <text>a 1,2-diacyl-sn-glycero-3-phosphocholine + H2O = a 1,2-diacyl-sn-glycero-3-phosphate + choline + H(+)</text>
        <dbReference type="Rhea" id="RHEA:14445"/>
        <dbReference type="ChEBI" id="CHEBI:15354"/>
        <dbReference type="ChEBI" id="CHEBI:15377"/>
        <dbReference type="ChEBI" id="CHEBI:15378"/>
        <dbReference type="ChEBI" id="CHEBI:57643"/>
        <dbReference type="ChEBI" id="CHEBI:58608"/>
        <dbReference type="EC" id="3.1.4.4"/>
    </reaction>
</comment>
<dbReference type="RefSeq" id="WP_013537408.1">
    <property type="nucleotide sequence ID" value="NC_014926.1"/>
</dbReference>
<reference evidence="8" key="1">
    <citation type="submission" date="2011-01" db="EMBL/GenBank/DDBJ databases">
        <title>Complete sequence of chromosome of Thermovibrio ammonificans HB-1.</title>
        <authorList>
            <consortium name="US DOE Joint Genome Institute"/>
            <person name="Lucas S."/>
            <person name="Copeland A."/>
            <person name="Lapidus A."/>
            <person name="Cheng J.-F."/>
            <person name="Goodwin L."/>
            <person name="Pitluck S."/>
            <person name="Davenport K."/>
            <person name="Detter J.C."/>
            <person name="Han C."/>
            <person name="Tapia R."/>
            <person name="Land M."/>
            <person name="Hauser L."/>
            <person name="Kyrpides N."/>
            <person name="Ivanova N."/>
            <person name="Ovchinnikova G."/>
            <person name="Vetriani C."/>
            <person name="Woyke T."/>
        </authorList>
    </citation>
    <scope>NUCLEOTIDE SEQUENCE [LARGE SCALE GENOMIC DNA]</scope>
    <source>
        <strain evidence="8">HB-1</strain>
    </source>
</reference>
<protein>
    <recommendedName>
        <fullName evidence="3">phospholipase D</fullName>
        <ecNumber evidence="3">3.1.4.4</ecNumber>
    </recommendedName>
</protein>
<dbReference type="CDD" id="cd09170">
    <property type="entry name" value="PLDc_Nuc"/>
    <property type="match status" value="1"/>
</dbReference>
<evidence type="ECO:0000256" key="5">
    <source>
        <dbReference type="ARBA" id="ARBA00022963"/>
    </source>
</evidence>
<comment type="similarity">
    <text evidence="2">Belongs to the phospholipase D family.</text>
</comment>
<dbReference type="InterPro" id="IPR051406">
    <property type="entry name" value="PLD_domain"/>
</dbReference>
<accession>E8T638</accession>
<dbReference type="PROSITE" id="PS50035">
    <property type="entry name" value="PLD"/>
    <property type="match status" value="1"/>
</dbReference>
<dbReference type="EC" id="3.1.4.4" evidence="3"/>
<dbReference type="InterPro" id="IPR025202">
    <property type="entry name" value="PLD-like_dom"/>
</dbReference>
<proteinExistence type="inferred from homology"/>
<keyword evidence="9" id="KW-1185">Reference proteome</keyword>